<keyword evidence="2" id="KW-1185">Reference proteome</keyword>
<dbReference type="InterPro" id="IPR023214">
    <property type="entry name" value="HAD_sf"/>
</dbReference>
<dbReference type="PANTHER" id="PTHR17901">
    <property type="entry name" value="MAGNESIUM-DEPENDENT PHOSPHATASE 1 MDP1"/>
    <property type="match status" value="1"/>
</dbReference>
<comment type="caution">
    <text evidence="1">The sequence shown here is derived from an EMBL/GenBank/DDBJ whole genome shotgun (WGS) entry which is preliminary data.</text>
</comment>
<dbReference type="SUPFAM" id="SSF56784">
    <property type="entry name" value="HAD-like"/>
    <property type="match status" value="1"/>
</dbReference>
<dbReference type="GO" id="GO:0003993">
    <property type="term" value="F:acid phosphatase activity"/>
    <property type="evidence" value="ECO:0007669"/>
    <property type="project" value="TreeGrafter"/>
</dbReference>
<evidence type="ECO:0000313" key="1">
    <source>
        <dbReference type="EMBL" id="KAJ1525238.1"/>
    </source>
</evidence>
<organism evidence="1 2">
    <name type="scientific">Megalurothrips usitatus</name>
    <name type="common">bean blossom thrips</name>
    <dbReference type="NCBI Taxonomy" id="439358"/>
    <lineage>
        <taxon>Eukaryota</taxon>
        <taxon>Metazoa</taxon>
        <taxon>Ecdysozoa</taxon>
        <taxon>Arthropoda</taxon>
        <taxon>Hexapoda</taxon>
        <taxon>Insecta</taxon>
        <taxon>Pterygota</taxon>
        <taxon>Neoptera</taxon>
        <taxon>Paraneoptera</taxon>
        <taxon>Thysanoptera</taxon>
        <taxon>Terebrantia</taxon>
        <taxon>Thripoidea</taxon>
        <taxon>Thripidae</taxon>
        <taxon>Megalurothrips</taxon>
    </lineage>
</organism>
<dbReference type="Pfam" id="PF12689">
    <property type="entry name" value="Acid_PPase"/>
    <property type="match status" value="1"/>
</dbReference>
<reference evidence="1" key="1">
    <citation type="submission" date="2022-12" db="EMBL/GenBank/DDBJ databases">
        <title>Chromosome-level genome assembly of the bean flower thrips Megalurothrips usitatus.</title>
        <authorList>
            <person name="Ma L."/>
            <person name="Liu Q."/>
            <person name="Li H."/>
            <person name="Cai W."/>
        </authorList>
    </citation>
    <scope>NUCLEOTIDE SEQUENCE</scope>
    <source>
        <strain evidence="1">Cailab_2022a</strain>
    </source>
</reference>
<evidence type="ECO:0000313" key="2">
    <source>
        <dbReference type="Proteomes" id="UP001075354"/>
    </source>
</evidence>
<dbReference type="AlphaFoldDB" id="A0AAV7XHN0"/>
<gene>
    <name evidence="1" type="ORF">ONE63_010063</name>
</gene>
<dbReference type="Proteomes" id="UP001075354">
    <property type="component" value="Chromosome 8"/>
</dbReference>
<accession>A0AAV7XHN0</accession>
<name>A0AAV7XHN0_9NEOP</name>
<dbReference type="Gene3D" id="3.40.50.1000">
    <property type="entry name" value="HAD superfamily/HAD-like"/>
    <property type="match status" value="1"/>
</dbReference>
<dbReference type="EMBL" id="JAPTSV010000008">
    <property type="protein sequence ID" value="KAJ1525238.1"/>
    <property type="molecule type" value="Genomic_DNA"/>
</dbReference>
<sequence>MKSPFQIEGYENKVIDSCGQEAVLLKDALPSLQYLTAQGYQLGIASRIEDICGAYQLINLLGIAQYFHYREIYPGCKMKHFRSLQQKSNIDFKEMVFFDDDRRNIRDVSRLGVTAIHTPDGISEPAVRNAVFV</sequence>
<dbReference type="PANTHER" id="PTHR17901:SF14">
    <property type="entry name" value="MAGNESIUM-DEPENDENT PHOSPHATASE 1"/>
    <property type="match status" value="1"/>
</dbReference>
<protein>
    <recommendedName>
        <fullName evidence="3">Magnesium-dependent phosphatase 1-like</fullName>
    </recommendedName>
</protein>
<dbReference type="InterPro" id="IPR036412">
    <property type="entry name" value="HAD-like_sf"/>
</dbReference>
<evidence type="ECO:0008006" key="3">
    <source>
        <dbReference type="Google" id="ProtNLM"/>
    </source>
</evidence>
<dbReference type="InterPro" id="IPR010036">
    <property type="entry name" value="MDP_1_eu_arc"/>
</dbReference>
<proteinExistence type="predicted"/>